<feature type="transmembrane region" description="Helical" evidence="9">
    <location>
        <begin position="46"/>
        <end position="67"/>
    </location>
</feature>
<dbReference type="InterPro" id="IPR000515">
    <property type="entry name" value="MetI-like"/>
</dbReference>
<organism evidence="12 13">
    <name type="scientific">Pectinatus cerevisiiphilus</name>
    <dbReference type="NCBI Taxonomy" id="86956"/>
    <lineage>
        <taxon>Bacteria</taxon>
        <taxon>Bacillati</taxon>
        <taxon>Bacillota</taxon>
        <taxon>Negativicutes</taxon>
        <taxon>Selenomonadales</taxon>
        <taxon>Selenomonadaceae</taxon>
        <taxon>Pectinatus</taxon>
    </lineage>
</organism>
<evidence type="ECO:0000256" key="1">
    <source>
        <dbReference type="ARBA" id="ARBA00004651"/>
    </source>
</evidence>
<reference evidence="12 13" key="1">
    <citation type="submission" date="2019-03" db="EMBL/GenBank/DDBJ databases">
        <title>Genomic Encyclopedia of Type Strains, Phase IV (KMG-IV): sequencing the most valuable type-strain genomes for metagenomic binning, comparative biology and taxonomic classification.</title>
        <authorList>
            <person name="Goeker M."/>
        </authorList>
    </citation>
    <scope>NUCLEOTIDE SEQUENCE [LARGE SCALE GENOMIC DNA]</scope>
    <source>
        <strain evidence="12 13">DSM 20467</strain>
    </source>
</reference>
<keyword evidence="8 9" id="KW-0472">Membrane</keyword>
<comment type="similarity">
    <text evidence="2 10">Belongs to the binding-protein-dependent transport system permease family. CysTW subfamily.</text>
</comment>
<comment type="subcellular location">
    <subcellularLocation>
        <location evidence="1 9">Cell membrane</location>
        <topology evidence="1 9">Multi-pass membrane protein</topology>
    </subcellularLocation>
</comment>
<comment type="function">
    <text evidence="10">Part of the binding-protein-dependent transport system for molybdenum; probably responsible for the translocation of the substrate across the membrane.</text>
</comment>
<dbReference type="NCBIfam" id="TIGR02141">
    <property type="entry name" value="modB_ABC"/>
    <property type="match status" value="1"/>
</dbReference>
<keyword evidence="7 9" id="KW-1133">Transmembrane helix</keyword>
<dbReference type="InterPro" id="IPR011867">
    <property type="entry name" value="ModB_ABC"/>
</dbReference>
<dbReference type="Gene3D" id="1.10.3720.10">
    <property type="entry name" value="MetI-like"/>
    <property type="match status" value="1"/>
</dbReference>
<evidence type="ECO:0000256" key="5">
    <source>
        <dbReference type="ARBA" id="ARBA00022505"/>
    </source>
</evidence>
<dbReference type="SUPFAM" id="SSF161098">
    <property type="entry name" value="MetI-like"/>
    <property type="match status" value="1"/>
</dbReference>
<evidence type="ECO:0000313" key="13">
    <source>
        <dbReference type="Proteomes" id="UP000295188"/>
    </source>
</evidence>
<evidence type="ECO:0000256" key="7">
    <source>
        <dbReference type="ARBA" id="ARBA00022989"/>
    </source>
</evidence>
<evidence type="ECO:0000256" key="8">
    <source>
        <dbReference type="ARBA" id="ARBA00023136"/>
    </source>
</evidence>
<dbReference type="PANTHER" id="PTHR30183">
    <property type="entry name" value="MOLYBDENUM TRANSPORT SYSTEM PERMEASE PROTEIN MODB"/>
    <property type="match status" value="1"/>
</dbReference>
<dbReference type="GO" id="GO:0005886">
    <property type="term" value="C:plasma membrane"/>
    <property type="evidence" value="ECO:0007669"/>
    <property type="project" value="UniProtKB-SubCell"/>
</dbReference>
<dbReference type="Proteomes" id="UP000295188">
    <property type="component" value="Unassembled WGS sequence"/>
</dbReference>
<feature type="transmembrane region" description="Helical" evidence="9">
    <location>
        <begin position="12"/>
        <end position="34"/>
    </location>
</feature>
<keyword evidence="6 9" id="KW-0812">Transmembrane</keyword>
<evidence type="ECO:0000256" key="4">
    <source>
        <dbReference type="ARBA" id="ARBA00022475"/>
    </source>
</evidence>
<keyword evidence="5 10" id="KW-0500">Molybdenum</keyword>
<keyword evidence="13" id="KW-1185">Reference proteome</keyword>
<accession>A0A4R3K795</accession>
<dbReference type="Pfam" id="PF00528">
    <property type="entry name" value="BPD_transp_1"/>
    <property type="match status" value="1"/>
</dbReference>
<evidence type="ECO:0000259" key="11">
    <source>
        <dbReference type="PROSITE" id="PS50928"/>
    </source>
</evidence>
<protein>
    <recommendedName>
        <fullName evidence="10">Molybdenum transport system permease</fullName>
    </recommendedName>
</protein>
<evidence type="ECO:0000256" key="6">
    <source>
        <dbReference type="ARBA" id="ARBA00022692"/>
    </source>
</evidence>
<dbReference type="EMBL" id="SMAA01000009">
    <property type="protein sequence ID" value="TCS78715.1"/>
    <property type="molecule type" value="Genomic_DNA"/>
</dbReference>
<comment type="caution">
    <text evidence="10">Lacks conserved residue(s) required for the propagation of feature annotation.</text>
</comment>
<dbReference type="AlphaFoldDB" id="A0A4R3K795"/>
<keyword evidence="4 10" id="KW-1003">Cell membrane</keyword>
<keyword evidence="3 9" id="KW-0813">Transport</keyword>
<dbReference type="CDD" id="cd06261">
    <property type="entry name" value="TM_PBP2"/>
    <property type="match status" value="1"/>
</dbReference>
<proteinExistence type="inferred from homology"/>
<dbReference type="GO" id="GO:0015098">
    <property type="term" value="F:molybdate ion transmembrane transporter activity"/>
    <property type="evidence" value="ECO:0007669"/>
    <property type="project" value="UniProtKB-UniRule"/>
</dbReference>
<evidence type="ECO:0000256" key="9">
    <source>
        <dbReference type="RuleBase" id="RU363032"/>
    </source>
</evidence>
<dbReference type="PROSITE" id="PS50928">
    <property type="entry name" value="ABC_TM1"/>
    <property type="match status" value="1"/>
</dbReference>
<evidence type="ECO:0000256" key="2">
    <source>
        <dbReference type="ARBA" id="ARBA00007069"/>
    </source>
</evidence>
<name>A0A4R3K795_9FIRM</name>
<sequence length="230" mass="25073">MIMDYSPLLISLKTSCLATVITFFTGIYAAYVVVRLKHFQGVVDAILTLPLVLPPTVVGFILLVAFGKNSLVGKILLSMGYSLVFSWEATVVAAVVVAFPLMYRTTRGAFEQLDKNIIYAAKTLGISDWKIFWHIILPNTKHGLIAGVILSFTRALGEFGATIMVAGNIPGITQTISTAIYSAVQAGDNDAAFFWVGIIMIFSFVVIVLMNLWLKNSARYTAKAPVRNEG</sequence>
<dbReference type="PANTHER" id="PTHR30183:SF3">
    <property type="entry name" value="MOLYBDENUM TRANSPORT SYSTEM PERMEASE PROTEIN MODB"/>
    <property type="match status" value="1"/>
</dbReference>
<evidence type="ECO:0000256" key="3">
    <source>
        <dbReference type="ARBA" id="ARBA00022448"/>
    </source>
</evidence>
<comment type="caution">
    <text evidence="12">The sequence shown here is derived from an EMBL/GenBank/DDBJ whole genome shotgun (WGS) entry which is preliminary data.</text>
</comment>
<feature type="transmembrane region" description="Helical" evidence="9">
    <location>
        <begin position="79"/>
        <end position="103"/>
    </location>
</feature>
<evidence type="ECO:0000313" key="12">
    <source>
        <dbReference type="EMBL" id="TCS78715.1"/>
    </source>
</evidence>
<evidence type="ECO:0000256" key="10">
    <source>
        <dbReference type="RuleBase" id="RU365097"/>
    </source>
</evidence>
<gene>
    <name evidence="12" type="ORF">EDC37_10973</name>
</gene>
<feature type="transmembrane region" description="Helical" evidence="9">
    <location>
        <begin position="192"/>
        <end position="214"/>
    </location>
</feature>
<feature type="domain" description="ABC transmembrane type-1" evidence="11">
    <location>
        <begin position="8"/>
        <end position="211"/>
    </location>
</feature>
<dbReference type="InterPro" id="IPR035906">
    <property type="entry name" value="MetI-like_sf"/>
</dbReference>